<dbReference type="Gene3D" id="3.40.190.10">
    <property type="entry name" value="Periplasmic binding protein-like II"/>
    <property type="match status" value="3"/>
</dbReference>
<dbReference type="PANTHER" id="PTHR11485">
    <property type="entry name" value="TRANSFERRIN"/>
    <property type="match status" value="1"/>
</dbReference>
<dbReference type="PANTHER" id="PTHR11485:SF29">
    <property type="entry name" value="TRANSFERRIN 2"/>
    <property type="match status" value="1"/>
</dbReference>
<protein>
    <recommendedName>
        <fullName evidence="2">Transferrin-like domain-containing protein</fullName>
    </recommendedName>
</protein>
<gene>
    <name evidence="3" type="ORF">PSYICH_LOCUS2989</name>
</gene>
<dbReference type="SUPFAM" id="SSF53850">
    <property type="entry name" value="Periplasmic binding protein-like II"/>
    <property type="match status" value="2"/>
</dbReference>
<keyword evidence="4" id="KW-1185">Reference proteome</keyword>
<feature type="domain" description="Transferrin-like" evidence="2">
    <location>
        <begin position="359"/>
        <end position="684"/>
    </location>
</feature>
<dbReference type="CDD" id="cd13529">
    <property type="entry name" value="PBP2_transferrin"/>
    <property type="match status" value="1"/>
</dbReference>
<dbReference type="GO" id="GO:0005886">
    <property type="term" value="C:plasma membrane"/>
    <property type="evidence" value="ECO:0007669"/>
    <property type="project" value="TreeGrafter"/>
</dbReference>
<dbReference type="OrthoDB" id="8183540at2759"/>
<dbReference type="Pfam" id="PF00405">
    <property type="entry name" value="Transferrin"/>
    <property type="match status" value="2"/>
</dbReference>
<reference evidence="3" key="1">
    <citation type="submission" date="2022-01" db="EMBL/GenBank/DDBJ databases">
        <authorList>
            <person name="King R."/>
        </authorList>
    </citation>
    <scope>NUCLEOTIDE SEQUENCE</scope>
</reference>
<evidence type="ECO:0000256" key="1">
    <source>
        <dbReference type="SAM" id="SignalP"/>
    </source>
</evidence>
<dbReference type="GO" id="GO:0005615">
    <property type="term" value="C:extracellular space"/>
    <property type="evidence" value="ECO:0007669"/>
    <property type="project" value="TreeGrafter"/>
</dbReference>
<dbReference type="AlphaFoldDB" id="A0A9P0G9J0"/>
<dbReference type="GO" id="GO:0055037">
    <property type="term" value="C:recycling endosome"/>
    <property type="evidence" value="ECO:0007669"/>
    <property type="project" value="TreeGrafter"/>
</dbReference>
<sequence length="718" mass="80004">MMNILIFLSSFIICVQSFGHVDKLCTDVVSKDACNNIERNETYECAVNIVSMTDCFLNIHQGLHQFAVVQPEQALLAANLVSDNVVVIGEIADHPPIQTVVIVRKFYNNTFENLRGKRLCHPGFKHDELITRYVLQEFESRIIKLNNTYCQINDNATILEKQISVLSSFFGNSCRPGVWTDDDDVLDKSLKTKYSNLCELCGQEKCDVTYQTPLKDALTCLTQNGGDVAVSSLADALVFFNDTNNNENFLYLCPDGSTRNSSLNSCTWTNQLKRLIITEKTVANDPKAYLEYHLLGHFSAFAIQNLGSNLALTESLEILLGLSKSDVITFIDPVPLKTYVSARREVPTLANNTYCQRTVSWCTENDNEQNKCLWLQQAALNTGLQPVIQCVQSKDTDPVSCLIDIQNGKADLTFADVTYGYIALKKGLTSVAYPETYNMHLASVVVVVRNDSTEINSLKDLKDKKACFPQYGGREWLAFIDTLKSKNVMEKSCDYGKLFGDFVSDSCVPGAHDNDFNAGLIQKDKLCKQCITTSSIGTAQTCNTDQFNKYYGTDGALKCLENRAGDFAVITLKDIKEYKDKSSSFKVLCQNGSLAQYNGFAVDSDAALTIITSGEVVAKNNTNLREDIIQLLKGIEIEFAQNLKKTFKVFEKFNDIPDLLFPDSTPGLTFDGLELGKHVENFKTLLRNSENCLVNPSSGINLVPSTLLMIIVMFLVRF</sequence>
<keyword evidence="1" id="KW-0732">Signal</keyword>
<proteinExistence type="predicted"/>
<organism evidence="3 4">
    <name type="scientific">Psylliodes chrysocephalus</name>
    <dbReference type="NCBI Taxonomy" id="3402493"/>
    <lineage>
        <taxon>Eukaryota</taxon>
        <taxon>Metazoa</taxon>
        <taxon>Ecdysozoa</taxon>
        <taxon>Arthropoda</taxon>
        <taxon>Hexapoda</taxon>
        <taxon>Insecta</taxon>
        <taxon>Pterygota</taxon>
        <taxon>Neoptera</taxon>
        <taxon>Endopterygota</taxon>
        <taxon>Coleoptera</taxon>
        <taxon>Polyphaga</taxon>
        <taxon>Cucujiformia</taxon>
        <taxon>Chrysomeloidea</taxon>
        <taxon>Chrysomelidae</taxon>
        <taxon>Galerucinae</taxon>
        <taxon>Alticini</taxon>
        <taxon>Psylliodes</taxon>
    </lineage>
</organism>
<dbReference type="EMBL" id="OV651823">
    <property type="protein sequence ID" value="CAH1101602.1"/>
    <property type="molecule type" value="Genomic_DNA"/>
</dbReference>
<feature type="signal peptide" evidence="1">
    <location>
        <begin position="1"/>
        <end position="17"/>
    </location>
</feature>
<dbReference type="InterPro" id="IPR001156">
    <property type="entry name" value="Transferrin-like_dom"/>
</dbReference>
<accession>A0A9P0G9J0</accession>
<feature type="domain" description="Transferrin-like" evidence="2">
    <location>
        <begin position="22"/>
        <end position="355"/>
    </location>
</feature>
<feature type="chain" id="PRO_5040247101" description="Transferrin-like domain-containing protein" evidence="1">
    <location>
        <begin position="18"/>
        <end position="718"/>
    </location>
</feature>
<evidence type="ECO:0000259" key="2">
    <source>
        <dbReference type="PROSITE" id="PS51408"/>
    </source>
</evidence>
<dbReference type="PROSITE" id="PS51408">
    <property type="entry name" value="TRANSFERRIN_LIKE_4"/>
    <property type="match status" value="2"/>
</dbReference>
<evidence type="ECO:0000313" key="4">
    <source>
        <dbReference type="Proteomes" id="UP001153636"/>
    </source>
</evidence>
<name>A0A9P0G9J0_9CUCU</name>
<dbReference type="Proteomes" id="UP001153636">
    <property type="component" value="Chromosome 11"/>
</dbReference>
<dbReference type="GO" id="GO:0006826">
    <property type="term" value="P:iron ion transport"/>
    <property type="evidence" value="ECO:0007669"/>
    <property type="project" value="TreeGrafter"/>
</dbReference>
<dbReference type="GO" id="GO:0005769">
    <property type="term" value="C:early endosome"/>
    <property type="evidence" value="ECO:0007669"/>
    <property type="project" value="TreeGrafter"/>
</dbReference>
<evidence type="ECO:0000313" key="3">
    <source>
        <dbReference type="EMBL" id="CAH1101602.1"/>
    </source>
</evidence>
<dbReference type="SMART" id="SM00094">
    <property type="entry name" value="TR_FER"/>
    <property type="match status" value="1"/>
</dbReference>